<sequence>MSRYLSSIIENNDPEIDATHDHINNDPEIDTTHDHINNVNPKTVVEKREPTKTMSIEEHELLRKMDIRIIPLFSIFYILGFIDKLNIGNAKLEHIEEDLHLTSNKYNLVLIPTIMLACGIVVICTAAAKDFVHIMVLRFLLGVFEAGFFPGVIFYITKWYKNSEENYRISLFCSAATIAGAFSGLMSFSASTLLHKVNGLNGWQWVFIIDGSFTCAVALFSYYLIPDSPETASWLTNEERKLAVERLNDEPSHAHESYSEIHQILDAFKDWKIYMAMLQYFCINAPLYSFSFYISSIVNSLGFSAVVSQLLATPPFILGCSSSLLIAISSDRTGVRGDAMMIAAGNIGAGISTQFYNLNNVEITETRDTLHDSSHDSLHDKTHHGAPSYRLGHIISFSLLVIAFITCIIKFNLLARENAKKFEKRSNIGMGEEEAMKFGDKHPSFIYSL</sequence>
<protein>
    <submittedName>
        <fullName evidence="1">23950_t:CDS:1</fullName>
    </submittedName>
</protein>
<name>A0ACA9M4G4_9GLOM</name>
<gene>
    <name evidence="1" type="ORF">RPERSI_LOCUS4455</name>
</gene>
<comment type="caution">
    <text evidence="1">The sequence shown here is derived from an EMBL/GenBank/DDBJ whole genome shotgun (WGS) entry which is preliminary data.</text>
</comment>
<evidence type="ECO:0000313" key="1">
    <source>
        <dbReference type="EMBL" id="CAG8563278.1"/>
    </source>
</evidence>
<reference evidence="1" key="1">
    <citation type="submission" date="2021-06" db="EMBL/GenBank/DDBJ databases">
        <authorList>
            <person name="Kallberg Y."/>
            <person name="Tangrot J."/>
            <person name="Rosling A."/>
        </authorList>
    </citation>
    <scope>NUCLEOTIDE SEQUENCE</scope>
    <source>
        <strain evidence="1">MA461A</strain>
    </source>
</reference>
<dbReference type="Proteomes" id="UP000789920">
    <property type="component" value="Unassembled WGS sequence"/>
</dbReference>
<evidence type="ECO:0000313" key="2">
    <source>
        <dbReference type="Proteomes" id="UP000789920"/>
    </source>
</evidence>
<dbReference type="EMBL" id="CAJVQC010006123">
    <property type="protein sequence ID" value="CAG8563278.1"/>
    <property type="molecule type" value="Genomic_DNA"/>
</dbReference>
<accession>A0ACA9M4G4</accession>
<proteinExistence type="predicted"/>
<organism evidence="1 2">
    <name type="scientific">Racocetra persica</name>
    <dbReference type="NCBI Taxonomy" id="160502"/>
    <lineage>
        <taxon>Eukaryota</taxon>
        <taxon>Fungi</taxon>
        <taxon>Fungi incertae sedis</taxon>
        <taxon>Mucoromycota</taxon>
        <taxon>Glomeromycotina</taxon>
        <taxon>Glomeromycetes</taxon>
        <taxon>Diversisporales</taxon>
        <taxon>Gigasporaceae</taxon>
        <taxon>Racocetra</taxon>
    </lineage>
</organism>
<keyword evidence="2" id="KW-1185">Reference proteome</keyword>